<evidence type="ECO:0000256" key="1">
    <source>
        <dbReference type="ARBA" id="ARBA00006643"/>
    </source>
</evidence>
<dbReference type="InterPro" id="IPR046848">
    <property type="entry name" value="E_motif"/>
</dbReference>
<dbReference type="PROSITE" id="PS51375">
    <property type="entry name" value="PPR"/>
    <property type="match status" value="5"/>
</dbReference>
<keyword evidence="6" id="KW-1185">Reference proteome</keyword>
<feature type="repeat" description="PPR" evidence="3">
    <location>
        <begin position="211"/>
        <end position="245"/>
    </location>
</feature>
<keyword evidence="2" id="KW-0677">Repeat</keyword>
<feature type="repeat" description="PPR" evidence="3">
    <location>
        <begin position="312"/>
        <end position="346"/>
    </location>
</feature>
<dbReference type="InterPro" id="IPR046849">
    <property type="entry name" value="E2_motif"/>
</dbReference>
<sequence>MLSNTRSSQPLVLHSHCLAPSSSQIPTIDLIPRSACPENPIPYIVKKCIALLQICASSKFKLKQIHAFSVRHGVPPTNPDMGKHLIYSIVSLSAPMTYAHSIFNQIQSPNVFTWNTMIRGYAESENPGPAIDLYHHMHVNSTEPDTHTYPFLLKAVSKMVNVRVGENTHSIVIRNGFESSVFVQNSLVHMYAACGHYENAYKLFELMPERDLVAWNTVINGFALNGKPNEALTLYKEMGLEGVEPDGFTIVSLLSACAELGALALGRRVHAYMVKVGLNENMHANNALLDLYAKCGNIIEAQKVFGEMEERNVVSWTSLIVGLAVNGFGMEALEHFREMEKQQFVPGEITYVGVLYACSHCGMVNEGFNHFKRMKVKYGIVPRMEHYGCMVDLLGRAGLVNEAHEYIQNMPLQPNAVVWRTLLGACTIHGHLALGEFARAQLLQLEPKHCGDYVLISNLYASGQRWSDVHNVRRIMLSEGVRKTPGHSLVELGNRVHEFVMGDRTHPQSEAIYAMLVEISKKLKLEGYVPHTANVLADVEEEEKENALFYHSEKIAIAFMLINTPSGTPIRVVKNLRVCADCHLAIKLISKVFNREIVVRDRSRFHHFRDGSCSCKDYW</sequence>
<dbReference type="Pfam" id="PF13041">
    <property type="entry name" value="PPR_2"/>
    <property type="match status" value="2"/>
</dbReference>
<dbReference type="Pfam" id="PF20431">
    <property type="entry name" value="E_motif"/>
    <property type="match status" value="1"/>
</dbReference>
<comment type="similarity">
    <text evidence="1">Belongs to the PPR family. PCMP-H subfamily.</text>
</comment>
<organism evidence="5 6">
    <name type="scientific">Hevea brasiliensis</name>
    <name type="common">Para rubber tree</name>
    <name type="synonym">Siphonia brasiliensis</name>
    <dbReference type="NCBI Taxonomy" id="3981"/>
    <lineage>
        <taxon>Eukaryota</taxon>
        <taxon>Viridiplantae</taxon>
        <taxon>Streptophyta</taxon>
        <taxon>Embryophyta</taxon>
        <taxon>Tracheophyta</taxon>
        <taxon>Spermatophyta</taxon>
        <taxon>Magnoliopsida</taxon>
        <taxon>eudicotyledons</taxon>
        <taxon>Gunneridae</taxon>
        <taxon>Pentapetalae</taxon>
        <taxon>rosids</taxon>
        <taxon>fabids</taxon>
        <taxon>Malpighiales</taxon>
        <taxon>Euphorbiaceae</taxon>
        <taxon>Crotonoideae</taxon>
        <taxon>Micrandreae</taxon>
        <taxon>Hevea</taxon>
    </lineage>
</organism>
<dbReference type="NCBIfam" id="TIGR00756">
    <property type="entry name" value="PPR"/>
    <property type="match status" value="3"/>
</dbReference>
<gene>
    <name evidence="5" type="ORF">P3X46_026609</name>
</gene>
<dbReference type="PANTHER" id="PTHR47926">
    <property type="entry name" value="PENTATRICOPEPTIDE REPEAT-CONTAINING PROTEIN"/>
    <property type="match status" value="1"/>
</dbReference>
<dbReference type="InterPro" id="IPR002885">
    <property type="entry name" value="PPR_rpt"/>
</dbReference>
<evidence type="ECO:0000313" key="5">
    <source>
        <dbReference type="EMBL" id="KAJ9153132.1"/>
    </source>
</evidence>
<dbReference type="Pfam" id="PF01535">
    <property type="entry name" value="PPR"/>
    <property type="match status" value="4"/>
</dbReference>
<dbReference type="Gene3D" id="1.25.40.10">
    <property type="entry name" value="Tetratricopeptide repeat domain"/>
    <property type="match status" value="3"/>
</dbReference>
<evidence type="ECO:0000256" key="2">
    <source>
        <dbReference type="ARBA" id="ARBA00022737"/>
    </source>
</evidence>
<feature type="repeat" description="PPR" evidence="3">
    <location>
        <begin position="180"/>
        <end position="210"/>
    </location>
</feature>
<dbReference type="InterPro" id="IPR032867">
    <property type="entry name" value="DYW_dom"/>
</dbReference>
<comment type="caution">
    <text evidence="5">The sequence shown here is derived from an EMBL/GenBank/DDBJ whole genome shotgun (WGS) entry which is preliminary data.</text>
</comment>
<dbReference type="EMBL" id="JARPOI010000015">
    <property type="protein sequence ID" value="KAJ9153132.1"/>
    <property type="molecule type" value="Genomic_DNA"/>
</dbReference>
<evidence type="ECO:0000256" key="3">
    <source>
        <dbReference type="PROSITE-ProRule" id="PRU00708"/>
    </source>
</evidence>
<dbReference type="InterPro" id="IPR011990">
    <property type="entry name" value="TPR-like_helical_dom_sf"/>
</dbReference>
<evidence type="ECO:0000259" key="4">
    <source>
        <dbReference type="Pfam" id="PF14432"/>
    </source>
</evidence>
<dbReference type="Proteomes" id="UP001174677">
    <property type="component" value="Chromosome 15"/>
</dbReference>
<dbReference type="InterPro" id="IPR046960">
    <property type="entry name" value="PPR_At4g14850-like_plant"/>
</dbReference>
<dbReference type="Pfam" id="PF20430">
    <property type="entry name" value="Eplus_motif"/>
    <property type="match status" value="1"/>
</dbReference>
<accession>A0ABQ9KXH8</accession>
<evidence type="ECO:0000313" key="6">
    <source>
        <dbReference type="Proteomes" id="UP001174677"/>
    </source>
</evidence>
<feature type="repeat" description="PPR" evidence="3">
    <location>
        <begin position="281"/>
        <end position="311"/>
    </location>
</feature>
<reference evidence="5 6" key="1">
    <citation type="journal article" date="2023" name="Plant Biotechnol. J.">
        <title>Chromosome-level wild Hevea brasiliensis genome provides new tools for genomic-assisted breeding and valuable loci to elevate rubber yield.</title>
        <authorList>
            <person name="Cheng H."/>
            <person name="Song X."/>
            <person name="Hu Y."/>
            <person name="Wu T."/>
            <person name="Yang Q."/>
            <person name="An Z."/>
            <person name="Feng S."/>
            <person name="Deng Z."/>
            <person name="Wu W."/>
            <person name="Zeng X."/>
            <person name="Tu M."/>
            <person name="Wang X."/>
            <person name="Huang H."/>
        </authorList>
    </citation>
    <scope>NUCLEOTIDE SEQUENCE [LARGE SCALE GENOMIC DNA]</scope>
    <source>
        <strain evidence="5">MT/VB/25A 57/8</strain>
    </source>
</reference>
<dbReference type="PANTHER" id="PTHR47926:SF507">
    <property type="entry name" value="DYW DOMAIN-CONTAINING PROTEIN"/>
    <property type="match status" value="1"/>
</dbReference>
<name>A0ABQ9KXH8_HEVBR</name>
<dbReference type="Pfam" id="PF14432">
    <property type="entry name" value="DYW_deaminase"/>
    <property type="match status" value="1"/>
</dbReference>
<feature type="repeat" description="PPR" evidence="3">
    <location>
        <begin position="110"/>
        <end position="144"/>
    </location>
</feature>
<proteinExistence type="inferred from homology"/>
<protein>
    <recommendedName>
        <fullName evidence="4">DYW domain-containing protein</fullName>
    </recommendedName>
</protein>
<feature type="domain" description="DYW" evidence="4">
    <location>
        <begin position="527"/>
        <end position="619"/>
    </location>
</feature>